<proteinExistence type="predicted"/>
<evidence type="ECO:0000313" key="1">
    <source>
        <dbReference type="EMBL" id="GIH28207.1"/>
    </source>
</evidence>
<comment type="caution">
    <text evidence="1">The sequence shown here is derived from an EMBL/GenBank/DDBJ whole genome shotgun (WGS) entry which is preliminary data.</text>
</comment>
<dbReference type="EMBL" id="BOOA01000074">
    <property type="protein sequence ID" value="GIH28207.1"/>
    <property type="molecule type" value="Genomic_DNA"/>
</dbReference>
<name>A0A919QFW3_9ACTN</name>
<evidence type="ECO:0000313" key="2">
    <source>
        <dbReference type="Proteomes" id="UP000640052"/>
    </source>
</evidence>
<sequence>MEAEREIDTWDKIVYLFKGIFVLGMGSYGWGSGADLIQVIEDETGKRPVSEGADAAE</sequence>
<dbReference type="Proteomes" id="UP000640052">
    <property type="component" value="Unassembled WGS sequence"/>
</dbReference>
<organism evidence="1 2">
    <name type="scientific">Acrocarpospora phusangensis</name>
    <dbReference type="NCBI Taxonomy" id="1070424"/>
    <lineage>
        <taxon>Bacteria</taxon>
        <taxon>Bacillati</taxon>
        <taxon>Actinomycetota</taxon>
        <taxon>Actinomycetes</taxon>
        <taxon>Streptosporangiales</taxon>
        <taxon>Streptosporangiaceae</taxon>
        <taxon>Acrocarpospora</taxon>
    </lineage>
</organism>
<protein>
    <submittedName>
        <fullName evidence="1">Uncharacterized protein</fullName>
    </submittedName>
</protein>
<gene>
    <name evidence="1" type="ORF">Aph01nite_65170</name>
</gene>
<reference evidence="1" key="1">
    <citation type="submission" date="2021-01" db="EMBL/GenBank/DDBJ databases">
        <title>Whole genome shotgun sequence of Acrocarpospora phusangensis NBRC 108782.</title>
        <authorList>
            <person name="Komaki H."/>
            <person name="Tamura T."/>
        </authorList>
    </citation>
    <scope>NUCLEOTIDE SEQUENCE</scope>
    <source>
        <strain evidence="1">NBRC 108782</strain>
    </source>
</reference>
<keyword evidence="2" id="KW-1185">Reference proteome</keyword>
<dbReference type="AlphaFoldDB" id="A0A919QFW3"/>
<accession>A0A919QFW3</accession>